<evidence type="ECO:0000256" key="2">
    <source>
        <dbReference type="ARBA" id="ARBA00023125"/>
    </source>
</evidence>
<dbReference type="GO" id="GO:0003700">
    <property type="term" value="F:DNA-binding transcription factor activity"/>
    <property type="evidence" value="ECO:0007669"/>
    <property type="project" value="InterPro"/>
</dbReference>
<keyword evidence="6" id="KW-1185">Reference proteome</keyword>
<evidence type="ECO:0000256" key="3">
    <source>
        <dbReference type="ARBA" id="ARBA00023163"/>
    </source>
</evidence>
<dbReference type="InterPro" id="IPR036388">
    <property type="entry name" value="WH-like_DNA-bd_sf"/>
</dbReference>
<sequence length="190" mass="20707">MSTGPVVTPTPQQLRALTHPARLRMLGMLRVDGPATATSLARALGLNTGATSYHLRQLAEHGFIEEDTERGNARDRWWRATASSTRTAPPSPDDVEGQDAAIAYLQSVVMVYAGQLQRSVEELPLLPQPWQDATTYSDWIVRLSPSGAAALRERLEAVVEAATDEEGEDTAPYVVNLNAYVRPGVLGEDR</sequence>
<evidence type="ECO:0000313" key="6">
    <source>
        <dbReference type="Proteomes" id="UP000317893"/>
    </source>
</evidence>
<organism evidence="5 6">
    <name type="scientific">Lapillicoccus jejuensis</name>
    <dbReference type="NCBI Taxonomy" id="402171"/>
    <lineage>
        <taxon>Bacteria</taxon>
        <taxon>Bacillati</taxon>
        <taxon>Actinomycetota</taxon>
        <taxon>Actinomycetes</taxon>
        <taxon>Micrococcales</taxon>
        <taxon>Intrasporangiaceae</taxon>
        <taxon>Lapillicoccus</taxon>
    </lineage>
</organism>
<gene>
    <name evidence="5" type="ORF">FB458_3074</name>
</gene>
<dbReference type="OrthoDB" id="7945987at2"/>
<dbReference type="SUPFAM" id="SSF46785">
    <property type="entry name" value="Winged helix' DNA-binding domain"/>
    <property type="match status" value="1"/>
</dbReference>
<dbReference type="CDD" id="cd00090">
    <property type="entry name" value="HTH_ARSR"/>
    <property type="match status" value="1"/>
</dbReference>
<dbReference type="PANTHER" id="PTHR33154">
    <property type="entry name" value="TRANSCRIPTIONAL REGULATOR, ARSR FAMILY"/>
    <property type="match status" value="1"/>
</dbReference>
<reference evidence="5 6" key="1">
    <citation type="submission" date="2019-06" db="EMBL/GenBank/DDBJ databases">
        <title>Sequencing the genomes of 1000 actinobacteria strains.</title>
        <authorList>
            <person name="Klenk H.-P."/>
        </authorList>
    </citation>
    <scope>NUCLEOTIDE SEQUENCE [LARGE SCALE GENOMIC DNA]</scope>
    <source>
        <strain evidence="5 6">DSM 18607</strain>
    </source>
</reference>
<name>A0A542E3R1_9MICO</name>
<dbReference type="Gene3D" id="1.10.10.10">
    <property type="entry name" value="Winged helix-like DNA-binding domain superfamily/Winged helix DNA-binding domain"/>
    <property type="match status" value="1"/>
</dbReference>
<dbReference type="EMBL" id="VFMN01000001">
    <property type="protein sequence ID" value="TQJ09957.1"/>
    <property type="molecule type" value="Genomic_DNA"/>
</dbReference>
<dbReference type="PANTHER" id="PTHR33154:SF15">
    <property type="entry name" value="REGULATORY PROTEIN ARSR"/>
    <property type="match status" value="1"/>
</dbReference>
<dbReference type="Proteomes" id="UP000317893">
    <property type="component" value="Unassembled WGS sequence"/>
</dbReference>
<dbReference type="SMART" id="SM00418">
    <property type="entry name" value="HTH_ARSR"/>
    <property type="match status" value="1"/>
</dbReference>
<keyword evidence="3" id="KW-0804">Transcription</keyword>
<proteinExistence type="predicted"/>
<dbReference type="GO" id="GO:0003677">
    <property type="term" value="F:DNA binding"/>
    <property type="evidence" value="ECO:0007669"/>
    <property type="project" value="UniProtKB-KW"/>
</dbReference>
<evidence type="ECO:0000259" key="4">
    <source>
        <dbReference type="SMART" id="SM00418"/>
    </source>
</evidence>
<dbReference type="RefSeq" id="WP_141849240.1">
    <property type="nucleotide sequence ID" value="NZ_BAAAPR010000007.1"/>
</dbReference>
<accession>A0A542E3R1</accession>
<dbReference type="AlphaFoldDB" id="A0A542E3R1"/>
<dbReference type="InterPro" id="IPR011991">
    <property type="entry name" value="ArsR-like_HTH"/>
</dbReference>
<comment type="caution">
    <text evidence="5">The sequence shown here is derived from an EMBL/GenBank/DDBJ whole genome shotgun (WGS) entry which is preliminary data.</text>
</comment>
<feature type="domain" description="HTH arsR-type" evidence="4">
    <location>
        <begin position="12"/>
        <end position="106"/>
    </location>
</feature>
<dbReference type="InterPro" id="IPR051081">
    <property type="entry name" value="HTH_MetalResp_TranReg"/>
</dbReference>
<evidence type="ECO:0000313" key="5">
    <source>
        <dbReference type="EMBL" id="TQJ09957.1"/>
    </source>
</evidence>
<protein>
    <submittedName>
        <fullName evidence="5">ArsR family transcriptional regulator</fullName>
    </submittedName>
</protein>
<evidence type="ECO:0000256" key="1">
    <source>
        <dbReference type="ARBA" id="ARBA00023015"/>
    </source>
</evidence>
<keyword evidence="2" id="KW-0238">DNA-binding</keyword>
<dbReference type="InterPro" id="IPR036390">
    <property type="entry name" value="WH_DNA-bd_sf"/>
</dbReference>
<dbReference type="Pfam" id="PF12840">
    <property type="entry name" value="HTH_20"/>
    <property type="match status" value="1"/>
</dbReference>
<dbReference type="InterPro" id="IPR001845">
    <property type="entry name" value="HTH_ArsR_DNA-bd_dom"/>
</dbReference>
<keyword evidence="1" id="KW-0805">Transcription regulation</keyword>